<evidence type="ECO:0000256" key="2">
    <source>
        <dbReference type="ARBA" id="ARBA00013262"/>
    </source>
</evidence>
<comment type="caution">
    <text evidence="6">The sequence shown here is derived from an EMBL/GenBank/DDBJ whole genome shotgun (WGS) entry which is preliminary data.</text>
</comment>
<dbReference type="EMBL" id="LUCH01000629">
    <property type="protein sequence ID" value="KAF5404686.1"/>
    <property type="molecule type" value="Genomic_DNA"/>
</dbReference>
<reference evidence="6" key="1">
    <citation type="submission" date="2019-05" db="EMBL/GenBank/DDBJ databases">
        <title>Annotation for the trematode Paragonimus heterotremus.</title>
        <authorList>
            <person name="Choi Y.-J."/>
        </authorList>
    </citation>
    <scope>NUCLEOTIDE SEQUENCE</scope>
    <source>
        <strain evidence="6">LC</strain>
    </source>
</reference>
<proteinExistence type="inferred from homology"/>
<keyword evidence="3 5" id="KW-0808">Transferase</keyword>
<dbReference type="GO" id="GO:0008476">
    <property type="term" value="F:protein-tyrosine sulfotransferase activity"/>
    <property type="evidence" value="ECO:0007669"/>
    <property type="project" value="UniProtKB-EC"/>
</dbReference>
<dbReference type="PANTHER" id="PTHR12788:SF10">
    <property type="entry name" value="PROTEIN-TYROSINE SULFOTRANSFERASE"/>
    <property type="match status" value="1"/>
</dbReference>
<comment type="catalytic activity">
    <reaction evidence="4 5">
        <text>L-tyrosyl-[protein] + 3'-phosphoadenylyl sulfate = O-sulfo-L-tyrosine-[protein] + adenosine 3',5'-bisphosphate + H(+)</text>
        <dbReference type="Rhea" id="RHEA:16801"/>
        <dbReference type="Rhea" id="RHEA-COMP:10136"/>
        <dbReference type="Rhea" id="RHEA-COMP:11688"/>
        <dbReference type="ChEBI" id="CHEBI:15378"/>
        <dbReference type="ChEBI" id="CHEBI:46858"/>
        <dbReference type="ChEBI" id="CHEBI:58339"/>
        <dbReference type="ChEBI" id="CHEBI:58343"/>
        <dbReference type="ChEBI" id="CHEBI:65286"/>
        <dbReference type="EC" id="2.8.2.20"/>
    </reaction>
</comment>
<dbReference type="PANTHER" id="PTHR12788">
    <property type="entry name" value="PROTEIN-TYROSINE SULFOTRANSFERASE 2"/>
    <property type="match status" value="1"/>
</dbReference>
<dbReference type="Pfam" id="PF13469">
    <property type="entry name" value="Sulfotransfer_3"/>
    <property type="match status" value="1"/>
</dbReference>
<evidence type="ECO:0000256" key="5">
    <source>
        <dbReference type="RuleBase" id="RU365018"/>
    </source>
</evidence>
<dbReference type="Gene3D" id="3.40.50.300">
    <property type="entry name" value="P-loop containing nucleotide triphosphate hydrolases"/>
    <property type="match status" value="1"/>
</dbReference>
<dbReference type="GO" id="GO:0005794">
    <property type="term" value="C:Golgi apparatus"/>
    <property type="evidence" value="ECO:0007669"/>
    <property type="project" value="UniProtKB-ARBA"/>
</dbReference>
<keyword evidence="7" id="KW-1185">Reference proteome</keyword>
<dbReference type="OrthoDB" id="545675at2759"/>
<dbReference type="EC" id="2.8.2.20" evidence="2 5"/>
<gene>
    <name evidence="6" type="ORF">PHET_01778</name>
</gene>
<comment type="function">
    <text evidence="5">Catalyzes the O-sulfation of tyrosine residues within acidic motifs of polypeptides, using 3'-phosphoadenylyl sulfate (PAPS) as cosubstrate.</text>
</comment>
<protein>
    <recommendedName>
        <fullName evidence="2 5">Protein-tyrosine sulfotransferase</fullName>
        <ecNumber evidence="2 5">2.8.2.20</ecNumber>
    </recommendedName>
</protein>
<name>A0A8J4TMA2_9TREM</name>
<sequence>MRILLDVHPLVRCGPEPVVGEHLLRFRRRMDDLNNQRNDHVARVLDDATAHFLAEVIERMGEPAAILCHKDPRTFVYLAMLGRLFPRAKFIHMLRDGRAAIFSSKRRRLSVGPEFALMRIWNGMVRRILLACQQIGPARCMTVRYELLVLDPERMMRHVFDFLGLPWNPRVLEHEKWIWKTSNLTRFDKSTDQVLQKIHTKSLFTWLRESSHPHSDYIYLKDQIRNPILYSLGYADLGLPPDYGNLSWEQPQIEQ</sequence>
<evidence type="ECO:0000256" key="1">
    <source>
        <dbReference type="ARBA" id="ARBA00009988"/>
    </source>
</evidence>
<dbReference type="Proteomes" id="UP000748531">
    <property type="component" value="Unassembled WGS sequence"/>
</dbReference>
<dbReference type="InterPro" id="IPR027417">
    <property type="entry name" value="P-loop_NTPase"/>
</dbReference>
<evidence type="ECO:0000313" key="6">
    <source>
        <dbReference type="EMBL" id="KAF5404686.1"/>
    </source>
</evidence>
<accession>A0A8J4TMA2</accession>
<evidence type="ECO:0000256" key="4">
    <source>
        <dbReference type="ARBA" id="ARBA00048460"/>
    </source>
</evidence>
<dbReference type="InterPro" id="IPR026634">
    <property type="entry name" value="TPST-like"/>
</dbReference>
<evidence type="ECO:0000313" key="7">
    <source>
        <dbReference type="Proteomes" id="UP000748531"/>
    </source>
</evidence>
<dbReference type="SUPFAM" id="SSF52540">
    <property type="entry name" value="P-loop containing nucleoside triphosphate hydrolases"/>
    <property type="match status" value="1"/>
</dbReference>
<organism evidence="6 7">
    <name type="scientific">Paragonimus heterotremus</name>
    <dbReference type="NCBI Taxonomy" id="100268"/>
    <lineage>
        <taxon>Eukaryota</taxon>
        <taxon>Metazoa</taxon>
        <taxon>Spiralia</taxon>
        <taxon>Lophotrochozoa</taxon>
        <taxon>Platyhelminthes</taxon>
        <taxon>Trematoda</taxon>
        <taxon>Digenea</taxon>
        <taxon>Plagiorchiida</taxon>
        <taxon>Troglotremata</taxon>
        <taxon>Troglotrematidae</taxon>
        <taxon>Paragonimus</taxon>
    </lineage>
</organism>
<dbReference type="AlphaFoldDB" id="A0A8J4TMA2"/>
<evidence type="ECO:0000256" key="3">
    <source>
        <dbReference type="ARBA" id="ARBA00022679"/>
    </source>
</evidence>
<comment type="similarity">
    <text evidence="1 5">Belongs to the protein sulfotransferase family.</text>
</comment>